<feature type="signal peptide" evidence="2">
    <location>
        <begin position="1"/>
        <end position="28"/>
    </location>
</feature>
<feature type="compositionally biased region" description="Pro residues" evidence="1">
    <location>
        <begin position="64"/>
        <end position="75"/>
    </location>
</feature>
<keyword evidence="4" id="KW-1185">Reference proteome</keyword>
<name>A0ABQ3K7V5_9PSEU</name>
<evidence type="ECO:0000256" key="1">
    <source>
        <dbReference type="SAM" id="MobiDB-lite"/>
    </source>
</evidence>
<keyword evidence="2" id="KW-0732">Signal</keyword>
<sequence>MKKTLGRLAGAVLAGALLTLTVSPAAFAQEAPAGTTEAAPSSEAPTSTGLPTSTPVPTTEQPTSQPPTSEPPTSQPPTSTGTGTGTPTSGKPTKPTTPTTEPTTEPTDPFPHGDDYVDDVAYAWEFDGGLGVLVIACAVGEPKNVVSGDFSVAAGPFQDGADGRYWGFDIQLNEGKHLTDDTTVSWSCEGKPVTRPVGHGGGSATVGGQVKVTPKAGGVETGGGATARS</sequence>
<feature type="chain" id="PRO_5047086112" evidence="2">
    <location>
        <begin position="29"/>
        <end position="229"/>
    </location>
</feature>
<gene>
    <name evidence="3" type="ORF">GCM10017567_20810</name>
</gene>
<dbReference type="RefSeq" id="WP_191308669.1">
    <property type="nucleotide sequence ID" value="NZ_BNAW01000006.1"/>
</dbReference>
<feature type="compositionally biased region" description="Gly residues" evidence="1">
    <location>
        <begin position="219"/>
        <end position="229"/>
    </location>
</feature>
<accession>A0ABQ3K7V5</accession>
<organism evidence="3 4">
    <name type="scientific">Amycolatopsis bullii</name>
    <dbReference type="NCBI Taxonomy" id="941987"/>
    <lineage>
        <taxon>Bacteria</taxon>
        <taxon>Bacillati</taxon>
        <taxon>Actinomycetota</taxon>
        <taxon>Actinomycetes</taxon>
        <taxon>Pseudonocardiales</taxon>
        <taxon>Pseudonocardiaceae</taxon>
        <taxon>Amycolatopsis</taxon>
    </lineage>
</organism>
<dbReference type="EMBL" id="BNAW01000006">
    <property type="protein sequence ID" value="GHG04737.1"/>
    <property type="molecule type" value="Genomic_DNA"/>
</dbReference>
<feature type="compositionally biased region" description="Low complexity" evidence="1">
    <location>
        <begin position="76"/>
        <end position="107"/>
    </location>
</feature>
<protein>
    <submittedName>
        <fullName evidence="3">Uncharacterized protein</fullName>
    </submittedName>
</protein>
<feature type="region of interest" description="Disordered" evidence="1">
    <location>
        <begin position="30"/>
        <end position="114"/>
    </location>
</feature>
<comment type="caution">
    <text evidence="3">The sequence shown here is derived from an EMBL/GenBank/DDBJ whole genome shotgun (WGS) entry which is preliminary data.</text>
</comment>
<proteinExistence type="predicted"/>
<reference evidence="4" key="1">
    <citation type="journal article" date="2019" name="Int. J. Syst. Evol. Microbiol.">
        <title>The Global Catalogue of Microorganisms (GCM) 10K type strain sequencing project: providing services to taxonomists for standard genome sequencing and annotation.</title>
        <authorList>
            <consortium name="The Broad Institute Genomics Platform"/>
            <consortium name="The Broad Institute Genome Sequencing Center for Infectious Disease"/>
            <person name="Wu L."/>
            <person name="Ma J."/>
        </authorList>
    </citation>
    <scope>NUCLEOTIDE SEQUENCE [LARGE SCALE GENOMIC DNA]</scope>
    <source>
        <strain evidence="4">CGMCC 4.7680</strain>
    </source>
</reference>
<evidence type="ECO:0000256" key="2">
    <source>
        <dbReference type="SAM" id="SignalP"/>
    </source>
</evidence>
<feature type="compositionally biased region" description="Low complexity" evidence="1">
    <location>
        <begin position="206"/>
        <end position="218"/>
    </location>
</feature>
<dbReference type="Proteomes" id="UP000649955">
    <property type="component" value="Unassembled WGS sequence"/>
</dbReference>
<evidence type="ECO:0000313" key="4">
    <source>
        <dbReference type="Proteomes" id="UP000649955"/>
    </source>
</evidence>
<evidence type="ECO:0000313" key="3">
    <source>
        <dbReference type="EMBL" id="GHG04737.1"/>
    </source>
</evidence>
<feature type="compositionally biased region" description="Low complexity" evidence="1">
    <location>
        <begin position="51"/>
        <end position="63"/>
    </location>
</feature>
<feature type="region of interest" description="Disordered" evidence="1">
    <location>
        <begin position="191"/>
        <end position="229"/>
    </location>
</feature>